<dbReference type="OrthoDB" id="5805083at2759"/>
<proteinExistence type="predicted"/>
<sequence>MKILNALDNAKVSTALSEEETDEEESSLKQRPDMGFENYEYSELEVSYDEKEAKKEINEYFHNLHGTSEADDAVLDWRTRVNNYKEVADVLKNPVKKIGIDFSELTKPVGSDKFADMLVAKFTKRISLPISACMELLSGNLLLKRYASIA</sequence>
<evidence type="ECO:0000313" key="2">
    <source>
        <dbReference type="EMBL" id="RCN24192.1"/>
    </source>
</evidence>
<keyword evidence="3" id="KW-1185">Reference proteome</keyword>
<protein>
    <submittedName>
        <fullName evidence="2">Uncharacterized protein</fullName>
    </submittedName>
</protein>
<dbReference type="EMBL" id="JOJR01022448">
    <property type="protein sequence ID" value="RCN24192.1"/>
    <property type="molecule type" value="Genomic_DNA"/>
</dbReference>
<organism evidence="2 3">
    <name type="scientific">Ancylostoma caninum</name>
    <name type="common">Dog hookworm</name>
    <dbReference type="NCBI Taxonomy" id="29170"/>
    <lineage>
        <taxon>Eukaryota</taxon>
        <taxon>Metazoa</taxon>
        <taxon>Ecdysozoa</taxon>
        <taxon>Nematoda</taxon>
        <taxon>Chromadorea</taxon>
        <taxon>Rhabditida</taxon>
        <taxon>Rhabditina</taxon>
        <taxon>Rhabditomorpha</taxon>
        <taxon>Strongyloidea</taxon>
        <taxon>Ancylostomatidae</taxon>
        <taxon>Ancylostomatinae</taxon>
        <taxon>Ancylostoma</taxon>
    </lineage>
</organism>
<gene>
    <name evidence="2" type="ORF">ANCCAN_30118</name>
</gene>
<evidence type="ECO:0000313" key="3">
    <source>
        <dbReference type="Proteomes" id="UP000252519"/>
    </source>
</evidence>
<reference evidence="2 3" key="1">
    <citation type="submission" date="2014-10" db="EMBL/GenBank/DDBJ databases">
        <title>Draft genome of the hookworm Ancylostoma caninum.</title>
        <authorList>
            <person name="Mitreva M."/>
        </authorList>
    </citation>
    <scope>NUCLEOTIDE SEQUENCE [LARGE SCALE GENOMIC DNA]</scope>
    <source>
        <strain evidence="2 3">Baltimore</strain>
    </source>
</reference>
<accession>A0A368EWQ4</accession>
<name>A0A368EWQ4_ANCCA</name>
<dbReference type="AlphaFoldDB" id="A0A368EWQ4"/>
<feature type="region of interest" description="Disordered" evidence="1">
    <location>
        <begin position="12"/>
        <end position="32"/>
    </location>
</feature>
<dbReference type="Proteomes" id="UP000252519">
    <property type="component" value="Unassembled WGS sequence"/>
</dbReference>
<comment type="caution">
    <text evidence="2">The sequence shown here is derived from an EMBL/GenBank/DDBJ whole genome shotgun (WGS) entry which is preliminary data.</text>
</comment>
<evidence type="ECO:0000256" key="1">
    <source>
        <dbReference type="SAM" id="MobiDB-lite"/>
    </source>
</evidence>